<gene>
    <name evidence="1" type="ORF">WG219_09850</name>
</gene>
<proteinExistence type="predicted"/>
<dbReference type="Proteomes" id="UP001476583">
    <property type="component" value="Chromosome"/>
</dbReference>
<evidence type="ECO:0000313" key="1">
    <source>
        <dbReference type="EMBL" id="WXL27724.1"/>
    </source>
</evidence>
<protein>
    <recommendedName>
        <fullName evidence="3">Fungal-type protein kinase domain-containing protein</fullName>
    </recommendedName>
</protein>
<accession>A0ABZ2RTW8</accession>
<evidence type="ECO:0000313" key="2">
    <source>
        <dbReference type="Proteomes" id="UP001476583"/>
    </source>
</evidence>
<reference evidence="1 2" key="1">
    <citation type="submission" date="2024-03" db="EMBL/GenBank/DDBJ databases">
        <title>Complete genome of BD2.</title>
        <authorList>
            <person name="Cao G."/>
        </authorList>
    </citation>
    <scope>NUCLEOTIDE SEQUENCE [LARGE SCALE GENOMIC DNA]</scope>
    <source>
        <strain evidence="1 2">BD2</strain>
    </source>
</reference>
<organism evidence="1 2">
    <name type="scientific">Ectopseudomonas mendocina</name>
    <name type="common">Pseudomonas mendocina</name>
    <dbReference type="NCBI Taxonomy" id="300"/>
    <lineage>
        <taxon>Bacteria</taxon>
        <taxon>Pseudomonadati</taxon>
        <taxon>Pseudomonadota</taxon>
        <taxon>Gammaproteobacteria</taxon>
        <taxon>Pseudomonadales</taxon>
        <taxon>Pseudomonadaceae</taxon>
        <taxon>Ectopseudomonas</taxon>
    </lineage>
</organism>
<dbReference type="EMBL" id="CP148074">
    <property type="protein sequence ID" value="WXL27724.1"/>
    <property type="molecule type" value="Genomic_DNA"/>
</dbReference>
<sequence>MVVAGINQNEVVAIVIVRKVGVAVAIFKRRKYALVDWDYFRMPEENDPFLKDHAQELWSAIVLIHHEFANKKSMLDGSGLVGRMDNLLIDSADLAASKISTLFDHYVSVRNALWVQGET</sequence>
<name>A0ABZ2RTW8_ECTME</name>
<keyword evidence="2" id="KW-1185">Reference proteome</keyword>
<evidence type="ECO:0008006" key="3">
    <source>
        <dbReference type="Google" id="ProtNLM"/>
    </source>
</evidence>